<keyword evidence="3" id="KW-1185">Reference proteome</keyword>
<accession>A0A9E7I5N6</accession>
<evidence type="ECO:0000313" key="3">
    <source>
        <dbReference type="Proteomes" id="UP001055439"/>
    </source>
</evidence>
<sequence>MLQRPASGSYVFDQQADTNRKTLIHPRCGTHVFQPITILVSVSACSAMHRTTLVPRRTNLL</sequence>
<proteinExistence type="predicted"/>
<dbReference type="Proteomes" id="UP001055439">
    <property type="component" value="Chromosome 9"/>
</dbReference>
<name>A0A9E7I5N6_9LILI</name>
<organism evidence="2 3">
    <name type="scientific">Musa troglodytarum</name>
    <name type="common">fe'i banana</name>
    <dbReference type="NCBI Taxonomy" id="320322"/>
    <lineage>
        <taxon>Eukaryota</taxon>
        <taxon>Viridiplantae</taxon>
        <taxon>Streptophyta</taxon>
        <taxon>Embryophyta</taxon>
        <taxon>Tracheophyta</taxon>
        <taxon>Spermatophyta</taxon>
        <taxon>Magnoliopsida</taxon>
        <taxon>Liliopsida</taxon>
        <taxon>Zingiberales</taxon>
        <taxon>Musaceae</taxon>
        <taxon>Musa</taxon>
    </lineage>
</organism>
<dbReference type="EMBL" id="CP097508">
    <property type="protein sequence ID" value="URE12348.1"/>
    <property type="molecule type" value="Genomic_DNA"/>
</dbReference>
<protein>
    <submittedName>
        <fullName evidence="2">Uncharacterized protein</fullName>
    </submittedName>
</protein>
<evidence type="ECO:0000313" key="1">
    <source>
        <dbReference type="EMBL" id="URE12348.1"/>
    </source>
</evidence>
<gene>
    <name evidence="2" type="ORF">MUK42_02994</name>
    <name evidence="1" type="ORF">MUK42_36045</name>
</gene>
<dbReference type="AlphaFoldDB" id="A0A9E7I5N6"/>
<evidence type="ECO:0000313" key="2">
    <source>
        <dbReference type="EMBL" id="URE42414.1"/>
    </source>
</evidence>
<dbReference type="Proteomes" id="UP001055439">
    <property type="component" value="Chromosome 6"/>
</dbReference>
<dbReference type="EMBL" id="CP097511">
    <property type="protein sequence ID" value="URE42414.1"/>
    <property type="molecule type" value="Genomic_DNA"/>
</dbReference>
<reference evidence="2" key="1">
    <citation type="submission" date="2022-05" db="EMBL/GenBank/DDBJ databases">
        <title>The Musa troglodytarum L. genome provides insights into the mechanism of non-climacteric behaviour and enrichment of carotenoids.</title>
        <authorList>
            <person name="Wang J."/>
        </authorList>
    </citation>
    <scope>NUCLEOTIDE SEQUENCE</scope>
    <source>
        <tissue evidence="2">Leaf</tissue>
    </source>
</reference>